<keyword evidence="3" id="KW-1185">Reference proteome</keyword>
<proteinExistence type="predicted"/>
<reference evidence="4" key="1">
    <citation type="submission" date="2025-08" db="UniProtKB">
        <authorList>
            <consortium name="RefSeq"/>
        </authorList>
    </citation>
    <scope>IDENTIFICATION</scope>
    <source>
        <tissue evidence="4">Whole organism</tissue>
    </source>
</reference>
<feature type="region of interest" description="Disordered" evidence="1">
    <location>
        <begin position="250"/>
        <end position="271"/>
    </location>
</feature>
<dbReference type="SUPFAM" id="SSF54373">
    <property type="entry name" value="FAD-linked reductases, C-terminal domain"/>
    <property type="match status" value="2"/>
</dbReference>
<feature type="compositionally biased region" description="Acidic residues" evidence="1">
    <location>
        <begin position="527"/>
        <end position="541"/>
    </location>
</feature>
<dbReference type="SUPFAM" id="SSF51905">
    <property type="entry name" value="FAD/NAD(P)-binding domain"/>
    <property type="match status" value="2"/>
</dbReference>
<organism evidence="3 4">
    <name type="scientific">Hyalella azteca</name>
    <name type="common">Amphipod</name>
    <dbReference type="NCBI Taxonomy" id="294128"/>
    <lineage>
        <taxon>Eukaryota</taxon>
        <taxon>Metazoa</taxon>
        <taxon>Ecdysozoa</taxon>
        <taxon>Arthropoda</taxon>
        <taxon>Crustacea</taxon>
        <taxon>Multicrustacea</taxon>
        <taxon>Malacostraca</taxon>
        <taxon>Eumalacostraca</taxon>
        <taxon>Peracarida</taxon>
        <taxon>Amphipoda</taxon>
        <taxon>Senticaudata</taxon>
        <taxon>Talitrida</taxon>
        <taxon>Talitroidea</taxon>
        <taxon>Hyalellidae</taxon>
        <taxon>Hyalella</taxon>
    </lineage>
</organism>
<gene>
    <name evidence="4" type="primary">LOC108676465</name>
</gene>
<dbReference type="OMA" id="INFWSRK"/>
<dbReference type="KEGG" id="hazt:108676465"/>
<dbReference type="GO" id="GO:0046592">
    <property type="term" value="F:polyamine oxidase activity"/>
    <property type="evidence" value="ECO:0007669"/>
    <property type="project" value="TreeGrafter"/>
</dbReference>
<protein>
    <submittedName>
        <fullName evidence="4">Uncharacterized protein LOC108676465</fullName>
    </submittedName>
</protein>
<dbReference type="Gene3D" id="3.90.660.10">
    <property type="match status" value="2"/>
</dbReference>
<dbReference type="GeneID" id="108676465"/>
<dbReference type="Proteomes" id="UP000694843">
    <property type="component" value="Unplaced"/>
</dbReference>
<dbReference type="InterPro" id="IPR036188">
    <property type="entry name" value="FAD/NAD-bd_sf"/>
</dbReference>
<evidence type="ECO:0000313" key="4">
    <source>
        <dbReference type="RefSeq" id="XP_018020025.2"/>
    </source>
</evidence>
<dbReference type="OrthoDB" id="5046242at2759"/>
<evidence type="ECO:0000256" key="1">
    <source>
        <dbReference type="SAM" id="MobiDB-lite"/>
    </source>
</evidence>
<dbReference type="InterPro" id="IPR050281">
    <property type="entry name" value="Flavin_monoamine_oxidase"/>
</dbReference>
<evidence type="ECO:0000259" key="2">
    <source>
        <dbReference type="Pfam" id="PF01593"/>
    </source>
</evidence>
<dbReference type="RefSeq" id="XP_018020025.2">
    <property type="nucleotide sequence ID" value="XM_018164536.2"/>
</dbReference>
<feature type="domain" description="Amine oxidase" evidence="2">
    <location>
        <begin position="22"/>
        <end position="489"/>
    </location>
</feature>
<sequence>MAASLKQMKEIRVKVCVIGCGISGAAAAGELVAAGMKDVIVLEAAGRYGGRVHTIKHGDSHLEMGANWLHGEKGNCVYEWAKKNCPQRLLQESEPVMLSKDKYMCVDPHGAVLPTDLAASIEDAIDELENEDLSDCEGSLGEYFEEQFSAVNKWGSVGWQMLDWYGRLQCNIDGSASWHQVSAATRSEYWELPGNPGGNWASHGYQTIMEHLVDRVGRERILLNSPALKVAWGEAALVDQLATRLSSLSAHTPVGQPETSEDASALSTAAQSRPPPCRIALADQVVVADHVIYSASLGVLKATAQHFFSPQLPPRKMLAIESLGFDAVAKVFVQFEQPWWPADCAGFNFLNDLSVPPRDPVQVLPPRDPVQVLPPSGPCAGTAPSGPRAGTAPWGARCVPKPVWGTRGVPKPVWGTRSTWSSNPSIRGAYSFRTMQADDCDVWAADLAQPVVLRGVPVLQFCGEATHRHLYSTVPGAWEAGVREARRLLAFLRHGVLPRHRHVASLPDSVEAQPRWLMPRDDADSPLTDEAEAVSEVADPESDGHSSAADKTSSAAGLLGLKYLQATALFSLSDASHMSVDQDALTLIFSSISLIITFFCFIWCAVSSHRYAIIMPEDEASASFDASVTSDVSVTAGAGRGADASAAPSASETSDAAGEKFAVRDDMLLHTDVAVVGCSMQCVSAALQQEASAAVLLLCPAAHAARLLRSADPRLVGEAVQSFQALSALHALRPSPFSSPEVFYRCVSDVTDDVDVRNALWGLCLGVVAVTQGRQLPLKGKFIPPHAWKFPSSPQEANSSDELRSTLALLYLYFSVLDKLTAKLGNGLIVRDAPVSAISLHHRNVHRNAPVHCITLHRNGVTQKLYARQLLLDQLALMCVPAAAVLDASVTVLDGNNTPTSCVLRPLPPRPTSTRSVAVVGAGAAALGATIALNAAGVNDILIIEGSGRVGGRVHSIYPDLRPDAPVELGAQWIHGQRGNLLHDLLVAHPQQHVSRVYSKDGLGHFFTSDGEELDPEIVNKVWNYFDSREEVLQSLGVNKRPGDPEDVSTVFGFEQHFQQEFLGDVKDPQQRRLYEAMYHWCIKWYLADNACDNLSQVSSRHWGRYEFCPGEYNINPRYGMTAALGALYTRATAEVWLQTRVLRLTYASSVVPRRGRLVSADDAPAVTVTCSDGSVVGADTVLVTPSIGVLQNSPNLFQPPLPQPLHQAIHSMGFGTLNKIILEYREPWWQMYNGESIQLVWLPTGSRRPRSDRWEEHVTGFDMTHGAAPRLTGWVSGAGAVAMERSSEADVAERCTRILRTFLRRPDIPPPTRVYRSQWSSNPLVRGSYAHPSVEFERRGCSTEHLNAPVTAQLPDGGHVAVLAVAGEANSERHFSTVHGALESGYHQARHLLYGRALADMSTKFSKL</sequence>
<evidence type="ECO:0000313" key="3">
    <source>
        <dbReference type="Proteomes" id="UP000694843"/>
    </source>
</evidence>
<dbReference type="Pfam" id="PF01593">
    <property type="entry name" value="Amino_oxidase"/>
    <property type="match status" value="2"/>
</dbReference>
<dbReference type="Gene3D" id="3.50.50.60">
    <property type="entry name" value="FAD/NAD(P)-binding domain"/>
    <property type="match status" value="3"/>
</dbReference>
<dbReference type="PANTHER" id="PTHR10742">
    <property type="entry name" value="FLAVIN MONOAMINE OXIDASE"/>
    <property type="match status" value="1"/>
</dbReference>
<dbReference type="PANTHER" id="PTHR10742:SF416">
    <property type="entry name" value="SPERMINE OXIDASE"/>
    <property type="match status" value="1"/>
</dbReference>
<feature type="region of interest" description="Disordered" evidence="1">
    <location>
        <begin position="515"/>
        <end position="550"/>
    </location>
</feature>
<dbReference type="InterPro" id="IPR002937">
    <property type="entry name" value="Amino_oxidase"/>
</dbReference>
<feature type="domain" description="Amine oxidase" evidence="2">
    <location>
        <begin position="931"/>
        <end position="1394"/>
    </location>
</feature>
<accession>A0A8B7P238</accession>
<name>A0A8B7P238_HYAAZ</name>